<gene>
    <name evidence="1" type="primary">ycjG_1</name>
    <name evidence="1" type="ORF">NCTC10005_04361</name>
</gene>
<sequence>MPSAITRQTNFFALPGCKESVMRSVKVYEEAWPLHTPFVISRGSRSEACVVVVENRRRRG</sequence>
<protein>
    <submittedName>
        <fullName evidence="1">Mandelate racemase/muconate lactonizing protein</fullName>
        <ecNumber evidence="1">5.1.1.-</ecNumber>
    </submittedName>
</protein>
<dbReference type="EC" id="5.1.1.-" evidence="1"/>
<reference evidence="1 2" key="1">
    <citation type="submission" date="2018-06" db="EMBL/GenBank/DDBJ databases">
        <authorList>
            <consortium name="Pathogen Informatics"/>
            <person name="Doyle S."/>
        </authorList>
    </citation>
    <scope>NUCLEOTIDE SEQUENCE [LARGE SCALE GENOMIC DNA]</scope>
    <source>
        <strain evidence="1 2">NCTC10005</strain>
    </source>
</reference>
<dbReference type="AlphaFoldDB" id="A0A377LZX8"/>
<evidence type="ECO:0000313" key="2">
    <source>
        <dbReference type="Proteomes" id="UP000255106"/>
    </source>
</evidence>
<accession>A0A377LZX8</accession>
<dbReference type="Gene3D" id="3.30.390.10">
    <property type="entry name" value="Enolase-like, N-terminal domain"/>
    <property type="match status" value="1"/>
</dbReference>
<organism evidence="1 2">
    <name type="scientific">Enterobacter cloacae</name>
    <dbReference type="NCBI Taxonomy" id="550"/>
    <lineage>
        <taxon>Bacteria</taxon>
        <taxon>Pseudomonadati</taxon>
        <taxon>Pseudomonadota</taxon>
        <taxon>Gammaproteobacteria</taxon>
        <taxon>Enterobacterales</taxon>
        <taxon>Enterobacteriaceae</taxon>
        <taxon>Enterobacter</taxon>
        <taxon>Enterobacter cloacae complex</taxon>
    </lineage>
</organism>
<dbReference type="Proteomes" id="UP000255106">
    <property type="component" value="Unassembled WGS sequence"/>
</dbReference>
<dbReference type="EMBL" id="UGJB01000004">
    <property type="protein sequence ID" value="STQ11582.1"/>
    <property type="molecule type" value="Genomic_DNA"/>
</dbReference>
<name>A0A377LZX8_ENTCL</name>
<dbReference type="InterPro" id="IPR029017">
    <property type="entry name" value="Enolase-like_N"/>
</dbReference>
<evidence type="ECO:0000313" key="1">
    <source>
        <dbReference type="EMBL" id="STQ11582.1"/>
    </source>
</evidence>
<proteinExistence type="predicted"/>
<keyword evidence="1" id="KW-0413">Isomerase</keyword>
<dbReference type="GO" id="GO:0016853">
    <property type="term" value="F:isomerase activity"/>
    <property type="evidence" value="ECO:0007669"/>
    <property type="project" value="UniProtKB-KW"/>
</dbReference>